<dbReference type="KEGG" id="haby:HLVA_20730"/>
<protein>
    <submittedName>
        <fullName evidence="2">Uncharacterized protein</fullName>
    </submittedName>
</protein>
<gene>
    <name evidence="2" type="ORF">HLVA_20730</name>
</gene>
<keyword evidence="2" id="KW-0614">Plasmid</keyword>
<evidence type="ECO:0000313" key="3">
    <source>
        <dbReference type="Proteomes" id="UP001321582"/>
    </source>
</evidence>
<feature type="coiled-coil region" evidence="1">
    <location>
        <begin position="421"/>
        <end position="474"/>
    </location>
</feature>
<organism evidence="2 3">
    <name type="scientific">Haliovirga abyssi</name>
    <dbReference type="NCBI Taxonomy" id="2996794"/>
    <lineage>
        <taxon>Bacteria</taxon>
        <taxon>Fusobacteriati</taxon>
        <taxon>Fusobacteriota</taxon>
        <taxon>Fusobacteriia</taxon>
        <taxon>Fusobacteriales</taxon>
        <taxon>Haliovirgaceae</taxon>
        <taxon>Haliovirga</taxon>
    </lineage>
</organism>
<evidence type="ECO:0000256" key="1">
    <source>
        <dbReference type="SAM" id="Coils"/>
    </source>
</evidence>
<dbReference type="Proteomes" id="UP001321582">
    <property type="component" value="Plasmid pHIC"/>
</dbReference>
<reference evidence="2 3" key="1">
    <citation type="submission" date="2022-11" db="EMBL/GenBank/DDBJ databases">
        <title>Haliovirga abyssi gen. nov., sp. nov., a mesophilic fermentative bacterium isolated from the Iheya North hydrothermal field and the proposal of Haliovirgaceae fam. nov.</title>
        <authorList>
            <person name="Miyazaki U."/>
            <person name="Tame A."/>
            <person name="Miyazaki J."/>
            <person name="Takai K."/>
            <person name="Sawayama S."/>
            <person name="Kitajima M."/>
            <person name="Okamoto A."/>
            <person name="Nakagawa S."/>
        </authorList>
    </citation>
    <scope>NUCLEOTIDE SEQUENCE [LARGE SCALE GENOMIC DNA]</scope>
    <source>
        <strain evidence="2 3">IC12</strain>
        <plasmid evidence="2 3">pHIC</plasmid>
    </source>
</reference>
<geneLocation type="plasmid" evidence="2 3">
    <name>pHIC</name>
</geneLocation>
<dbReference type="AlphaFoldDB" id="A0AAU9DVT7"/>
<dbReference type="RefSeq" id="WP_307905589.1">
    <property type="nucleotide sequence ID" value="NZ_AP027060.1"/>
</dbReference>
<keyword evidence="1" id="KW-0175">Coiled coil</keyword>
<proteinExistence type="predicted"/>
<accession>A0AAU9DVT7</accession>
<keyword evidence="3" id="KW-1185">Reference proteome</keyword>
<sequence>MRAFKEMLQRNSKKIILILIGILILFILGIISSVRQPVKKALKESKVKKKILYIPKQFIWQKYPKDFKKEYKFKETIKKNIARKEVIKKKDYEKKHMLQINYYDKEDRLIYRIEDTRGIQQSSWSSGRGGASEKVRPYPKEEGYIYDEKGRIIKKVLTSPFYYKGSIIRKAKDIESEERETYLFDGIRTGDVYYTEYSYNEKGELTREYKLKPMDYYEKEVIDYNIGKKKREKKMIDYEVLSEEWNKIYVEIDKEYDDKGKLIKKFVLRKNKFNAIRSETNFDIKKGEIITRYYDGDKMFATVTETMVGKDKAIVKRERVGDESKIIIVDYIEYISKDKFDYKKYKNYYSLYDQRYVLNTNDEIKFKVSFLRGSYEYNDTRIEGGVDKNSYKYESYFSGDGSDTYSKVSSEINNIFEIKRLNNLESEIYEYEINKEKYLEVLKNIMVGKLEDNIKKYLILKKQTKLKNESLKNEFKNITGGIKK</sequence>
<dbReference type="EMBL" id="AP027060">
    <property type="protein sequence ID" value="BDU51504.1"/>
    <property type="molecule type" value="Genomic_DNA"/>
</dbReference>
<name>A0AAU9DVT7_9FUSO</name>
<evidence type="ECO:0000313" key="2">
    <source>
        <dbReference type="EMBL" id="BDU51504.1"/>
    </source>
</evidence>